<proteinExistence type="predicted"/>
<evidence type="ECO:0000256" key="1">
    <source>
        <dbReference type="SAM" id="MobiDB-lite"/>
    </source>
</evidence>
<evidence type="ECO:0000313" key="4">
    <source>
        <dbReference type="Proteomes" id="UP000248863"/>
    </source>
</evidence>
<comment type="caution">
    <text evidence="3">The sequence shown here is derived from an EMBL/GenBank/DDBJ whole genome shotgun (WGS) entry which is preliminary data.</text>
</comment>
<dbReference type="Pfam" id="PF09361">
    <property type="entry name" value="Phasin_2"/>
    <property type="match status" value="1"/>
</dbReference>
<dbReference type="EMBL" id="NPEU01000017">
    <property type="protein sequence ID" value="RAI41442.1"/>
    <property type="molecule type" value="Genomic_DNA"/>
</dbReference>
<evidence type="ECO:0000259" key="2">
    <source>
        <dbReference type="Pfam" id="PF09361"/>
    </source>
</evidence>
<dbReference type="OrthoDB" id="8479257at2"/>
<feature type="compositionally biased region" description="Pro residues" evidence="1">
    <location>
        <begin position="7"/>
        <end position="20"/>
    </location>
</feature>
<feature type="domain" description="Phasin" evidence="2">
    <location>
        <begin position="89"/>
        <end position="164"/>
    </location>
</feature>
<gene>
    <name evidence="3" type="ORF">CH338_03100</name>
</gene>
<dbReference type="AlphaFoldDB" id="A0A327KW54"/>
<dbReference type="RefSeq" id="WP_111355575.1">
    <property type="nucleotide sequence ID" value="NZ_NHSK01000168.1"/>
</dbReference>
<accession>A0A327KW54</accession>
<keyword evidence="4" id="KW-1185">Reference proteome</keyword>
<sequence length="174" mass="17519">MPAKTPSDPPGEMPGLPPLDYPSSTGPSGTAPPGARASAGERGRAGADDPAGETGRAAPGSEPGPNPARGPEDADQAFTDPPFTDQAFSEALHDGAALGRKMLAAFETNMTAGFGFAAAMAETTSVPDMIALSSRFAARQFETALTQGKDLWTAGEKLMGDAARGFAPAGGDDP</sequence>
<evidence type="ECO:0000313" key="3">
    <source>
        <dbReference type="EMBL" id="RAI41442.1"/>
    </source>
</evidence>
<organism evidence="3 4">
    <name type="scientific">Rhodoplanes elegans</name>
    <dbReference type="NCBI Taxonomy" id="29408"/>
    <lineage>
        <taxon>Bacteria</taxon>
        <taxon>Pseudomonadati</taxon>
        <taxon>Pseudomonadota</taxon>
        <taxon>Alphaproteobacteria</taxon>
        <taxon>Hyphomicrobiales</taxon>
        <taxon>Nitrobacteraceae</taxon>
        <taxon>Rhodoplanes</taxon>
    </lineage>
</organism>
<dbReference type="Proteomes" id="UP000248863">
    <property type="component" value="Unassembled WGS sequence"/>
</dbReference>
<dbReference type="InterPro" id="IPR018968">
    <property type="entry name" value="Phasin"/>
</dbReference>
<feature type="compositionally biased region" description="Low complexity" evidence="1">
    <location>
        <begin position="22"/>
        <end position="38"/>
    </location>
</feature>
<reference evidence="3 4" key="1">
    <citation type="submission" date="2017-07" db="EMBL/GenBank/DDBJ databases">
        <title>Draft Genome Sequences of Select Purple Nonsulfur Bacteria.</title>
        <authorList>
            <person name="Lasarre B."/>
            <person name="Mckinlay J.B."/>
        </authorList>
    </citation>
    <scope>NUCLEOTIDE SEQUENCE [LARGE SCALE GENOMIC DNA]</scope>
    <source>
        <strain evidence="3 4">DSM 11907</strain>
    </source>
</reference>
<name>A0A327KW54_9BRAD</name>
<protein>
    <recommendedName>
        <fullName evidence="2">Phasin domain-containing protein</fullName>
    </recommendedName>
</protein>
<feature type="region of interest" description="Disordered" evidence="1">
    <location>
        <begin position="1"/>
        <end position="83"/>
    </location>
</feature>